<evidence type="ECO:0000313" key="2">
    <source>
        <dbReference type="EMBL" id="UJO12196.1"/>
    </source>
</evidence>
<evidence type="ECO:0000313" key="3">
    <source>
        <dbReference type="Proteomes" id="UP000756132"/>
    </source>
</evidence>
<reference evidence="2" key="2">
    <citation type="journal article" date="2022" name="Microb. Genom.">
        <title>A chromosome-scale genome assembly of the tomato pathogen Cladosporium fulvum reveals a compartmentalized genome architecture and the presence of a dispensable chromosome.</title>
        <authorList>
            <person name="Zaccaron A.Z."/>
            <person name="Chen L.H."/>
            <person name="Samaras A."/>
            <person name="Stergiopoulos I."/>
        </authorList>
    </citation>
    <scope>NUCLEOTIDE SEQUENCE</scope>
    <source>
        <strain evidence="2">Race5_Kim</strain>
    </source>
</reference>
<sequence>MLFCFLLLALLGLAAAKPTHFGAKIHYKENCSALIEDDDWIISDLVEFQPKIAHLSPFLAFNVRDINKGLQINTTCSIVLSSGSNSTLHNPNLFHVCENRNMRFQYSNGSIEMSRLYRDPCLGDYPYDSAIAWGHATANFTTTKTAGGSLRTATQVHVPITSLS</sequence>
<dbReference type="OrthoDB" id="3646616at2759"/>
<dbReference type="OMA" id="NTTCSIV"/>
<keyword evidence="1" id="KW-0732">Signal</keyword>
<feature type="signal peptide" evidence="1">
    <location>
        <begin position="1"/>
        <end position="16"/>
    </location>
</feature>
<dbReference type="AlphaFoldDB" id="A0A9Q8P3W7"/>
<evidence type="ECO:0000256" key="1">
    <source>
        <dbReference type="SAM" id="SignalP"/>
    </source>
</evidence>
<proteinExistence type="predicted"/>
<dbReference type="Proteomes" id="UP000756132">
    <property type="component" value="Chromosome 1"/>
</dbReference>
<gene>
    <name evidence="2" type="ORF">CLAFUR5_02089</name>
</gene>
<organism evidence="2 3">
    <name type="scientific">Passalora fulva</name>
    <name type="common">Tomato leaf mold</name>
    <name type="synonym">Cladosporium fulvum</name>
    <dbReference type="NCBI Taxonomy" id="5499"/>
    <lineage>
        <taxon>Eukaryota</taxon>
        <taxon>Fungi</taxon>
        <taxon>Dikarya</taxon>
        <taxon>Ascomycota</taxon>
        <taxon>Pezizomycotina</taxon>
        <taxon>Dothideomycetes</taxon>
        <taxon>Dothideomycetidae</taxon>
        <taxon>Mycosphaerellales</taxon>
        <taxon>Mycosphaerellaceae</taxon>
        <taxon>Fulvia</taxon>
    </lineage>
</organism>
<dbReference type="RefSeq" id="XP_047756562.1">
    <property type="nucleotide sequence ID" value="XM_047901237.1"/>
</dbReference>
<accession>A0A9Q8P3W7</accession>
<name>A0A9Q8P3W7_PASFU</name>
<protein>
    <submittedName>
        <fullName evidence="2">Uncharacterized protein</fullName>
    </submittedName>
</protein>
<dbReference type="EMBL" id="CP090163">
    <property type="protein sequence ID" value="UJO12196.1"/>
    <property type="molecule type" value="Genomic_DNA"/>
</dbReference>
<keyword evidence="3" id="KW-1185">Reference proteome</keyword>
<reference evidence="2" key="1">
    <citation type="submission" date="2021-12" db="EMBL/GenBank/DDBJ databases">
        <authorList>
            <person name="Zaccaron A."/>
            <person name="Stergiopoulos I."/>
        </authorList>
    </citation>
    <scope>NUCLEOTIDE SEQUENCE</scope>
    <source>
        <strain evidence="2">Race5_Kim</strain>
    </source>
</reference>
<feature type="chain" id="PRO_5040379060" evidence="1">
    <location>
        <begin position="17"/>
        <end position="164"/>
    </location>
</feature>
<dbReference type="GeneID" id="71981967"/>
<dbReference type="KEGG" id="ffu:CLAFUR5_02089"/>